<accession>A0A371RIW2</accession>
<sequence>MKTMRLTTTADHRGEAGLRLLLISVLTLLLAVPAWAHRQPEVVGTLLHDTENGAPVTKVTWRFHAHDAMGVLEALPEVGVPNLDDESQLIELAGYVASWVDYSGGEVLTLGAEVEGNYAYVYQLIPGHVTVTKAGILSDYDPAWSNLINIEEPGGKIHSVTFTADYPQGTAAALVH</sequence>
<dbReference type="Proteomes" id="UP000264589">
    <property type="component" value="Unassembled WGS sequence"/>
</dbReference>
<name>A0A371RIW2_9PROT</name>
<organism evidence="1 2">
    <name type="scientific">Parvularcula marina</name>
    <dbReference type="NCBI Taxonomy" id="2292771"/>
    <lineage>
        <taxon>Bacteria</taxon>
        <taxon>Pseudomonadati</taxon>
        <taxon>Pseudomonadota</taxon>
        <taxon>Alphaproteobacteria</taxon>
        <taxon>Parvularculales</taxon>
        <taxon>Parvularculaceae</taxon>
        <taxon>Parvularcula</taxon>
    </lineage>
</organism>
<dbReference type="InParanoid" id="A0A371RIW2"/>
<protein>
    <submittedName>
        <fullName evidence="1">Uncharacterized protein</fullName>
    </submittedName>
</protein>
<reference evidence="1 2" key="1">
    <citation type="submission" date="2018-08" db="EMBL/GenBank/DDBJ databases">
        <title>Parvularcula sp. SM1705, isolated from surface water of the South Sea China.</title>
        <authorList>
            <person name="Sun L."/>
        </authorList>
    </citation>
    <scope>NUCLEOTIDE SEQUENCE [LARGE SCALE GENOMIC DNA]</scope>
    <source>
        <strain evidence="1 2">SM1705</strain>
    </source>
</reference>
<gene>
    <name evidence="1" type="ORF">DX908_08970</name>
</gene>
<comment type="caution">
    <text evidence="1">The sequence shown here is derived from an EMBL/GenBank/DDBJ whole genome shotgun (WGS) entry which is preliminary data.</text>
</comment>
<evidence type="ECO:0000313" key="2">
    <source>
        <dbReference type="Proteomes" id="UP000264589"/>
    </source>
</evidence>
<proteinExistence type="predicted"/>
<dbReference type="AlphaFoldDB" id="A0A371RIW2"/>
<dbReference type="EMBL" id="QUQO01000001">
    <property type="protein sequence ID" value="RFB05378.1"/>
    <property type="molecule type" value="Genomic_DNA"/>
</dbReference>
<keyword evidence="2" id="KW-1185">Reference proteome</keyword>
<evidence type="ECO:0000313" key="1">
    <source>
        <dbReference type="EMBL" id="RFB05378.1"/>
    </source>
</evidence>